<evidence type="ECO:0000256" key="7">
    <source>
        <dbReference type="ARBA" id="ARBA00023136"/>
    </source>
</evidence>
<evidence type="ECO:0000256" key="8">
    <source>
        <dbReference type="PIRNR" id="PIRNR037778"/>
    </source>
</evidence>
<keyword evidence="4 8" id="KW-1003">Cell membrane</keyword>
<evidence type="ECO:0000313" key="11">
    <source>
        <dbReference type="Proteomes" id="UP000776252"/>
    </source>
</evidence>
<feature type="transmembrane region" description="Helical" evidence="9">
    <location>
        <begin position="56"/>
        <end position="82"/>
    </location>
</feature>
<comment type="subcellular location">
    <subcellularLocation>
        <location evidence="1">Cell membrane</location>
        <topology evidence="1">Multi-pass membrane protein</topology>
    </subcellularLocation>
</comment>
<dbReference type="PIRSF" id="PIRSF037778">
    <property type="entry name" value="UCP037778_transp_RibU"/>
    <property type="match status" value="1"/>
</dbReference>
<comment type="similarity">
    <text evidence="2 8">Belongs to the prokaryotic riboflavin transporter (P-RFT) (TC 2.A.87) family.</text>
</comment>
<accession>A0ABS6BY24</accession>
<keyword evidence="6 9" id="KW-1133">Transmembrane helix</keyword>
<organism evidence="10 11">
    <name type="scientific">Clostridium frigoris</name>
    <dbReference type="NCBI Taxonomy" id="205327"/>
    <lineage>
        <taxon>Bacteria</taxon>
        <taxon>Bacillati</taxon>
        <taxon>Bacillota</taxon>
        <taxon>Clostridia</taxon>
        <taxon>Eubacteriales</taxon>
        <taxon>Clostridiaceae</taxon>
        <taxon>Clostridium</taxon>
    </lineage>
</organism>
<reference evidence="10 11" key="1">
    <citation type="submission" date="2021-06" db="EMBL/GenBank/DDBJ databases">
        <title>Clostridia strains as spoilage organisms.</title>
        <authorList>
            <person name="Wambui J."/>
            <person name="Stephan R."/>
            <person name="Stevens M.J.A."/>
        </authorList>
    </citation>
    <scope>NUCLEOTIDE SEQUENCE [LARGE SCALE GENOMIC DNA]</scope>
    <source>
        <strain evidence="10 11">DSM 14204</strain>
    </source>
</reference>
<evidence type="ECO:0000256" key="4">
    <source>
        <dbReference type="ARBA" id="ARBA00022475"/>
    </source>
</evidence>
<dbReference type="Pfam" id="PF12822">
    <property type="entry name" value="ECF_trnsprt"/>
    <property type="match status" value="1"/>
</dbReference>
<feature type="transmembrane region" description="Helical" evidence="9">
    <location>
        <begin position="30"/>
        <end position="50"/>
    </location>
</feature>
<evidence type="ECO:0000256" key="5">
    <source>
        <dbReference type="ARBA" id="ARBA00022692"/>
    </source>
</evidence>
<dbReference type="InterPro" id="IPR025720">
    <property type="entry name" value="RibU"/>
</dbReference>
<evidence type="ECO:0000256" key="6">
    <source>
        <dbReference type="ARBA" id="ARBA00022989"/>
    </source>
</evidence>
<keyword evidence="11" id="KW-1185">Reference proteome</keyword>
<evidence type="ECO:0000256" key="1">
    <source>
        <dbReference type="ARBA" id="ARBA00004651"/>
    </source>
</evidence>
<evidence type="ECO:0000256" key="9">
    <source>
        <dbReference type="SAM" id="Phobius"/>
    </source>
</evidence>
<dbReference type="Proteomes" id="UP000776252">
    <property type="component" value="Unassembled WGS sequence"/>
</dbReference>
<evidence type="ECO:0000313" key="10">
    <source>
        <dbReference type="EMBL" id="MBU3161516.1"/>
    </source>
</evidence>
<dbReference type="PANTHER" id="PTHR38438:SF1">
    <property type="entry name" value="RIBOFLAVIN TRANSPORTER RIBU"/>
    <property type="match status" value="1"/>
</dbReference>
<comment type="caution">
    <text evidence="10">The sequence shown here is derived from an EMBL/GenBank/DDBJ whole genome shotgun (WGS) entry which is preliminary data.</text>
</comment>
<sequence length="178" mass="20004">MFSTISFILMFISTSLPMFPSFLKVDLSEIPAVIMLLTGGVYEAVFVSLIKNILHFPFSLTAGVGELINFIISFSFIILIYFFNKKNKKLKISLLFATIIIGILSAFINYYIMFPLYSTLLGVNKQMILSLAASFNPFISNLSLYLTLIIIPFNLIKFTIVSVLCYNLLPKIKGGLNK</sequence>
<feature type="transmembrane region" description="Helical" evidence="9">
    <location>
        <begin position="6"/>
        <end position="23"/>
    </location>
</feature>
<proteinExistence type="inferred from homology"/>
<dbReference type="InterPro" id="IPR024529">
    <property type="entry name" value="ECF_trnsprt_substrate-spec"/>
</dbReference>
<keyword evidence="7 8" id="KW-0472">Membrane</keyword>
<protein>
    <recommendedName>
        <fullName evidence="8">Riboflavin transporter</fullName>
    </recommendedName>
</protein>
<dbReference type="EMBL" id="JAHLDV010000069">
    <property type="protein sequence ID" value="MBU3161516.1"/>
    <property type="molecule type" value="Genomic_DNA"/>
</dbReference>
<keyword evidence="5 9" id="KW-0812">Transmembrane</keyword>
<evidence type="ECO:0000256" key="2">
    <source>
        <dbReference type="ARBA" id="ARBA00005540"/>
    </source>
</evidence>
<keyword evidence="3 8" id="KW-0813">Transport</keyword>
<feature type="transmembrane region" description="Helical" evidence="9">
    <location>
        <begin position="94"/>
        <end position="112"/>
    </location>
</feature>
<gene>
    <name evidence="10" type="ORF">KPL37_17555</name>
</gene>
<dbReference type="PANTHER" id="PTHR38438">
    <property type="entry name" value="RIBOFLAVIN TRANSPORTER RIBU"/>
    <property type="match status" value="1"/>
</dbReference>
<comment type="function">
    <text evidence="8">Probably a riboflavin-binding protein that interacts with the energy-coupling factor (ECF) ABC-transporter complex.</text>
</comment>
<feature type="transmembrane region" description="Helical" evidence="9">
    <location>
        <begin position="144"/>
        <end position="169"/>
    </location>
</feature>
<evidence type="ECO:0000256" key="3">
    <source>
        <dbReference type="ARBA" id="ARBA00022448"/>
    </source>
</evidence>
<name>A0ABS6BY24_9CLOT</name>